<dbReference type="EMBL" id="JAIWQS010000005">
    <property type="protein sequence ID" value="KAJ8764978.1"/>
    <property type="molecule type" value="Genomic_DNA"/>
</dbReference>
<dbReference type="GO" id="GO:0006355">
    <property type="term" value="P:regulation of DNA-templated transcription"/>
    <property type="evidence" value="ECO:0007669"/>
    <property type="project" value="InterPro"/>
</dbReference>
<evidence type="ECO:0000256" key="1">
    <source>
        <dbReference type="SAM" id="MobiDB-lite"/>
    </source>
</evidence>
<protein>
    <submittedName>
        <fullName evidence="2">Uncharacterized protein</fullName>
    </submittedName>
</protein>
<accession>A0AAV8TFG3</accession>
<feature type="region of interest" description="Disordered" evidence="1">
    <location>
        <begin position="44"/>
        <end position="88"/>
    </location>
</feature>
<organism evidence="2 3">
    <name type="scientific">Erythroxylum novogranatense</name>
    <dbReference type="NCBI Taxonomy" id="1862640"/>
    <lineage>
        <taxon>Eukaryota</taxon>
        <taxon>Viridiplantae</taxon>
        <taxon>Streptophyta</taxon>
        <taxon>Embryophyta</taxon>
        <taxon>Tracheophyta</taxon>
        <taxon>Spermatophyta</taxon>
        <taxon>Magnoliopsida</taxon>
        <taxon>eudicotyledons</taxon>
        <taxon>Gunneridae</taxon>
        <taxon>Pentapetalae</taxon>
        <taxon>rosids</taxon>
        <taxon>fabids</taxon>
        <taxon>Malpighiales</taxon>
        <taxon>Erythroxylaceae</taxon>
        <taxon>Erythroxylum</taxon>
    </lineage>
</organism>
<evidence type="ECO:0000313" key="3">
    <source>
        <dbReference type="Proteomes" id="UP001159364"/>
    </source>
</evidence>
<dbReference type="AlphaFoldDB" id="A0AAV8TFG3"/>
<dbReference type="PANTHER" id="PTHR34555">
    <property type="entry name" value="INTEGRAL MEMBRANE HEMOLYSIN-III-LIKE PROTEIN"/>
    <property type="match status" value="1"/>
</dbReference>
<reference evidence="2 3" key="1">
    <citation type="submission" date="2021-09" db="EMBL/GenBank/DDBJ databases">
        <title>Genomic insights and catalytic innovation underlie evolution of tropane alkaloids biosynthesis.</title>
        <authorList>
            <person name="Wang Y.-J."/>
            <person name="Tian T."/>
            <person name="Huang J.-P."/>
            <person name="Huang S.-X."/>
        </authorList>
    </citation>
    <scope>NUCLEOTIDE SEQUENCE [LARGE SCALE GENOMIC DNA]</scope>
    <source>
        <strain evidence="2">KIB-2018</strain>
        <tissue evidence="2">Leaf</tissue>
    </source>
</reference>
<gene>
    <name evidence="2" type="ORF">K2173_010445</name>
</gene>
<dbReference type="Proteomes" id="UP001159364">
    <property type="component" value="Linkage Group LG05"/>
</dbReference>
<keyword evidence="3" id="KW-1185">Reference proteome</keyword>
<dbReference type="GO" id="GO:0070176">
    <property type="term" value="C:DRM complex"/>
    <property type="evidence" value="ECO:0007669"/>
    <property type="project" value="InterPro"/>
</dbReference>
<sequence length="283" mass="31243">MVQQTIDSNFSEYGLANGGTNLPSHDMQYTVTVKKTALRDVQNEIRAPNSTGNSLLLKDKKSSMESIKVSGTKRPSPEDPINPLQCQSPIGNSANAHLVYVRRKSEAEISKNPASDCKSINAECPNSRQLDQESSHPKTTIKDPKFSCFPAFSPIPVASPVSASVKPSVPLPPGQSSMRFALVESSYHPVASAINKLNNPKGVNNLHWEERFFQLQMLLKKLDESDQQDYVQMLRSLSSAELSRHAVELENRSIQLSLEEAKEVQRVGVLNVLGKSLKNFKVT</sequence>
<dbReference type="InterPro" id="IPR018737">
    <property type="entry name" value="DREAM_LIN52"/>
</dbReference>
<evidence type="ECO:0000313" key="2">
    <source>
        <dbReference type="EMBL" id="KAJ8764978.1"/>
    </source>
</evidence>
<dbReference type="Pfam" id="PF10044">
    <property type="entry name" value="LIN52"/>
    <property type="match status" value="1"/>
</dbReference>
<dbReference type="PANTHER" id="PTHR34555:SF1">
    <property type="entry name" value="INTEGRAL MEMBRANE HEMOLYSIN-III-LIKE PROTEIN"/>
    <property type="match status" value="1"/>
</dbReference>
<proteinExistence type="predicted"/>
<comment type="caution">
    <text evidence="2">The sequence shown here is derived from an EMBL/GenBank/DDBJ whole genome shotgun (WGS) entry which is preliminary data.</text>
</comment>
<name>A0AAV8TFG3_9ROSI</name>